<organism evidence="1 2">
    <name type="scientific">Algoriphagus namhaensis</name>
    <dbReference type="NCBI Taxonomy" id="915353"/>
    <lineage>
        <taxon>Bacteria</taxon>
        <taxon>Pseudomonadati</taxon>
        <taxon>Bacteroidota</taxon>
        <taxon>Cytophagia</taxon>
        <taxon>Cytophagales</taxon>
        <taxon>Cyclobacteriaceae</taxon>
        <taxon>Algoriphagus</taxon>
    </lineage>
</organism>
<dbReference type="PROSITE" id="PS51257">
    <property type="entry name" value="PROKAR_LIPOPROTEIN"/>
    <property type="match status" value="1"/>
</dbReference>
<keyword evidence="2" id="KW-1185">Reference proteome</keyword>
<name>A0ABV8APV5_9BACT</name>
<proteinExistence type="predicted"/>
<evidence type="ECO:0000313" key="2">
    <source>
        <dbReference type="Proteomes" id="UP001595805"/>
    </source>
</evidence>
<dbReference type="RefSeq" id="WP_377904387.1">
    <property type="nucleotide sequence ID" value="NZ_JBHRZS010000006.1"/>
</dbReference>
<sequence length="141" mass="16359">MKNLIYAFVLTFLLFSCDDEDKDPILNASEEELVNTVENSVWRISLFIEDGKDETSDYSGITFNFLPAGKIEAFNGGQLMEEGTWKTLRDDGKLEFWITFTQNEILEEISDDWYVLSMTATKIEMEDDNDQFIDKLTLQKK</sequence>
<dbReference type="Proteomes" id="UP001595805">
    <property type="component" value="Unassembled WGS sequence"/>
</dbReference>
<dbReference type="EMBL" id="JBHRZS010000006">
    <property type="protein sequence ID" value="MFC3879710.1"/>
    <property type="molecule type" value="Genomic_DNA"/>
</dbReference>
<reference evidence="2" key="1">
    <citation type="journal article" date="2019" name="Int. J. Syst. Evol. Microbiol.">
        <title>The Global Catalogue of Microorganisms (GCM) 10K type strain sequencing project: providing services to taxonomists for standard genome sequencing and annotation.</title>
        <authorList>
            <consortium name="The Broad Institute Genomics Platform"/>
            <consortium name="The Broad Institute Genome Sequencing Center for Infectious Disease"/>
            <person name="Wu L."/>
            <person name="Ma J."/>
        </authorList>
    </citation>
    <scope>NUCLEOTIDE SEQUENCE [LARGE SCALE GENOMIC DNA]</scope>
    <source>
        <strain evidence="2">CCUG 60523</strain>
    </source>
</reference>
<evidence type="ECO:0008006" key="3">
    <source>
        <dbReference type="Google" id="ProtNLM"/>
    </source>
</evidence>
<protein>
    <recommendedName>
        <fullName evidence="3">Lipocalin-like domain-containing protein</fullName>
    </recommendedName>
</protein>
<evidence type="ECO:0000313" key="1">
    <source>
        <dbReference type="EMBL" id="MFC3879710.1"/>
    </source>
</evidence>
<gene>
    <name evidence="1" type="ORF">ACFOSV_05965</name>
</gene>
<comment type="caution">
    <text evidence="1">The sequence shown here is derived from an EMBL/GenBank/DDBJ whole genome shotgun (WGS) entry which is preliminary data.</text>
</comment>
<accession>A0ABV8APV5</accession>